<feature type="compositionally biased region" description="Low complexity" evidence="4">
    <location>
        <begin position="1239"/>
        <end position="1251"/>
    </location>
</feature>
<feature type="compositionally biased region" description="Acidic residues" evidence="4">
    <location>
        <begin position="970"/>
        <end position="980"/>
    </location>
</feature>
<evidence type="ECO:0000256" key="3">
    <source>
        <dbReference type="ARBA" id="ARBA00023242"/>
    </source>
</evidence>
<comment type="subcellular location">
    <subcellularLocation>
        <location evidence="1">Nucleus</location>
    </subcellularLocation>
</comment>
<keyword evidence="7" id="KW-1185">Reference proteome</keyword>
<feature type="compositionally biased region" description="Acidic residues" evidence="4">
    <location>
        <begin position="987"/>
        <end position="997"/>
    </location>
</feature>
<feature type="compositionally biased region" description="Low complexity" evidence="4">
    <location>
        <begin position="14"/>
        <end position="30"/>
    </location>
</feature>
<feature type="compositionally biased region" description="Polar residues" evidence="4">
    <location>
        <begin position="184"/>
        <end position="206"/>
    </location>
</feature>
<evidence type="ECO:0000259" key="5">
    <source>
        <dbReference type="Pfam" id="PF09444"/>
    </source>
</evidence>
<feature type="domain" description="DNA replication checkpoint mediator MRC1" evidence="5">
    <location>
        <begin position="961"/>
        <end position="1099"/>
    </location>
</feature>
<evidence type="ECO:0000313" key="6">
    <source>
        <dbReference type="EMBL" id="KAF2840133.1"/>
    </source>
</evidence>
<feature type="compositionally biased region" description="Acidic residues" evidence="4">
    <location>
        <begin position="679"/>
        <end position="688"/>
    </location>
</feature>
<feature type="compositionally biased region" description="Polar residues" evidence="4">
    <location>
        <begin position="399"/>
        <end position="410"/>
    </location>
</feature>
<feature type="region of interest" description="Disordered" evidence="4">
    <location>
        <begin position="900"/>
        <end position="933"/>
    </location>
</feature>
<feature type="compositionally biased region" description="Basic and acidic residues" evidence="4">
    <location>
        <begin position="296"/>
        <end position="305"/>
    </location>
</feature>
<feature type="region of interest" description="Disordered" evidence="4">
    <location>
        <begin position="607"/>
        <end position="729"/>
    </location>
</feature>
<feature type="compositionally biased region" description="Basic and acidic residues" evidence="4">
    <location>
        <begin position="1320"/>
        <end position="1332"/>
    </location>
</feature>
<feature type="region of interest" description="Disordered" evidence="4">
    <location>
        <begin position="442"/>
        <end position="487"/>
    </location>
</feature>
<evidence type="ECO:0000256" key="4">
    <source>
        <dbReference type="SAM" id="MobiDB-lite"/>
    </source>
</evidence>
<dbReference type="PANTHER" id="PTHR14396:SF10">
    <property type="entry name" value="CLASPIN"/>
    <property type="match status" value="1"/>
</dbReference>
<evidence type="ECO:0000256" key="1">
    <source>
        <dbReference type="ARBA" id="ARBA00004123"/>
    </source>
</evidence>
<feature type="compositionally biased region" description="Basic and acidic residues" evidence="4">
    <location>
        <begin position="238"/>
        <end position="255"/>
    </location>
</feature>
<protein>
    <recommendedName>
        <fullName evidence="5">DNA replication checkpoint mediator MRC1 domain-containing protein</fullName>
    </recommendedName>
</protein>
<feature type="compositionally biased region" description="Acidic residues" evidence="4">
    <location>
        <begin position="82"/>
        <end position="93"/>
    </location>
</feature>
<feature type="compositionally biased region" description="Polar residues" evidence="4">
    <location>
        <begin position="1"/>
        <end position="11"/>
    </location>
</feature>
<feature type="compositionally biased region" description="Basic and acidic residues" evidence="4">
    <location>
        <begin position="689"/>
        <end position="700"/>
    </location>
</feature>
<dbReference type="GO" id="GO:0007095">
    <property type="term" value="P:mitotic G2 DNA damage checkpoint signaling"/>
    <property type="evidence" value="ECO:0007669"/>
    <property type="project" value="TreeGrafter"/>
</dbReference>
<comment type="caution">
    <text evidence="6">The sequence shown here is derived from an EMBL/GenBank/DDBJ whole genome shotgun (WGS) entry which is preliminary data.</text>
</comment>
<feature type="compositionally biased region" description="Acidic residues" evidence="4">
    <location>
        <begin position="1104"/>
        <end position="1119"/>
    </location>
</feature>
<name>A0A9P4VQR2_9PEZI</name>
<accession>A0A9P4VQR2</accession>
<dbReference type="EMBL" id="MU006093">
    <property type="protein sequence ID" value="KAF2840133.1"/>
    <property type="molecule type" value="Genomic_DNA"/>
</dbReference>
<dbReference type="InterPro" id="IPR024146">
    <property type="entry name" value="Claspin"/>
</dbReference>
<dbReference type="GO" id="GO:0005634">
    <property type="term" value="C:nucleus"/>
    <property type="evidence" value="ECO:0007669"/>
    <property type="project" value="UniProtKB-SubCell"/>
</dbReference>
<feature type="compositionally biased region" description="Polar residues" evidence="4">
    <location>
        <begin position="1121"/>
        <end position="1145"/>
    </location>
</feature>
<gene>
    <name evidence="6" type="ORF">M501DRAFT_677221</name>
</gene>
<dbReference type="Pfam" id="PF09444">
    <property type="entry name" value="MRC1"/>
    <property type="match status" value="1"/>
</dbReference>
<feature type="region of interest" description="Disordered" evidence="4">
    <location>
        <begin position="1302"/>
        <end position="1332"/>
    </location>
</feature>
<feature type="compositionally biased region" description="Acidic residues" evidence="4">
    <location>
        <begin position="620"/>
        <end position="671"/>
    </location>
</feature>
<proteinExistence type="predicted"/>
<feature type="region of interest" description="Disordered" evidence="4">
    <location>
        <begin position="1"/>
        <end position="305"/>
    </location>
</feature>
<dbReference type="GO" id="GO:0033314">
    <property type="term" value="P:mitotic DNA replication checkpoint signaling"/>
    <property type="evidence" value="ECO:0007669"/>
    <property type="project" value="TreeGrafter"/>
</dbReference>
<feature type="compositionally biased region" description="Basic and acidic residues" evidence="4">
    <location>
        <begin position="383"/>
        <end position="398"/>
    </location>
</feature>
<feature type="compositionally biased region" description="Polar residues" evidence="4">
    <location>
        <begin position="442"/>
        <end position="469"/>
    </location>
</feature>
<dbReference type="InterPro" id="IPR018564">
    <property type="entry name" value="Repl_chkpnt_MRC1_dom"/>
</dbReference>
<feature type="region of interest" description="Disordered" evidence="4">
    <location>
        <begin position="1046"/>
        <end position="1069"/>
    </location>
</feature>
<feature type="region of interest" description="Disordered" evidence="4">
    <location>
        <begin position="335"/>
        <end position="418"/>
    </location>
</feature>
<keyword evidence="2" id="KW-0597">Phosphoprotein</keyword>
<evidence type="ECO:0000256" key="2">
    <source>
        <dbReference type="ARBA" id="ARBA00022553"/>
    </source>
</evidence>
<dbReference type="PANTHER" id="PTHR14396">
    <property type="entry name" value="CLASPIN"/>
    <property type="match status" value="1"/>
</dbReference>
<feature type="region of interest" description="Disordered" evidence="4">
    <location>
        <begin position="966"/>
        <end position="997"/>
    </location>
</feature>
<keyword evidence="3" id="KW-0539">Nucleus</keyword>
<feature type="compositionally biased region" description="Basic and acidic residues" evidence="4">
    <location>
        <begin position="106"/>
        <end position="123"/>
    </location>
</feature>
<dbReference type="OrthoDB" id="2130597at2759"/>
<feature type="compositionally biased region" description="Basic residues" evidence="4">
    <location>
        <begin position="900"/>
        <end position="909"/>
    </location>
</feature>
<reference evidence="6" key="1">
    <citation type="journal article" date="2020" name="Stud. Mycol.">
        <title>101 Dothideomycetes genomes: a test case for predicting lifestyles and emergence of pathogens.</title>
        <authorList>
            <person name="Haridas S."/>
            <person name="Albert R."/>
            <person name="Binder M."/>
            <person name="Bloem J."/>
            <person name="Labutti K."/>
            <person name="Salamov A."/>
            <person name="Andreopoulos B."/>
            <person name="Baker S."/>
            <person name="Barry K."/>
            <person name="Bills G."/>
            <person name="Bluhm B."/>
            <person name="Cannon C."/>
            <person name="Castanera R."/>
            <person name="Culley D."/>
            <person name="Daum C."/>
            <person name="Ezra D."/>
            <person name="Gonzalez J."/>
            <person name="Henrissat B."/>
            <person name="Kuo A."/>
            <person name="Liang C."/>
            <person name="Lipzen A."/>
            <person name="Lutzoni F."/>
            <person name="Magnuson J."/>
            <person name="Mondo S."/>
            <person name="Nolan M."/>
            <person name="Ohm R."/>
            <person name="Pangilinan J."/>
            <person name="Park H.-J."/>
            <person name="Ramirez L."/>
            <person name="Alfaro M."/>
            <person name="Sun H."/>
            <person name="Tritt A."/>
            <person name="Yoshinaga Y."/>
            <person name="Zwiers L.-H."/>
            <person name="Turgeon B."/>
            <person name="Goodwin S."/>
            <person name="Spatafora J."/>
            <person name="Crous P."/>
            <person name="Grigoriev I."/>
        </authorList>
    </citation>
    <scope>NUCLEOTIDE SEQUENCE</scope>
    <source>
        <strain evidence="6">CBS 101060</strain>
    </source>
</reference>
<feature type="compositionally biased region" description="Acidic residues" evidence="4">
    <location>
        <begin position="915"/>
        <end position="933"/>
    </location>
</feature>
<dbReference type="GO" id="GO:0010997">
    <property type="term" value="F:anaphase-promoting complex binding"/>
    <property type="evidence" value="ECO:0007669"/>
    <property type="project" value="TreeGrafter"/>
</dbReference>
<feature type="region of interest" description="Disordered" evidence="4">
    <location>
        <begin position="1204"/>
        <end position="1255"/>
    </location>
</feature>
<evidence type="ECO:0000313" key="7">
    <source>
        <dbReference type="Proteomes" id="UP000799429"/>
    </source>
</evidence>
<feature type="region of interest" description="Disordered" evidence="4">
    <location>
        <begin position="1099"/>
        <end position="1187"/>
    </location>
</feature>
<sequence length="1332" mass="147398">MSNPSTPTRSPRVSAGSAASTPSPSSSRSPMELTPRSKIQAKLRMIDEDSDEDSLPPSRPNVQKPVLTAIPIANRLRSSDIEKEEEEDSEDDLPALRPKGRLAARLHAEKSAQKAQENTRDDTASAPVRNLSSPDSEASKHQQRPRLSIFGGSSDEESPIKPTRRKDPVMQSSGLPSSPAASATLQQISREQSSSPTRASYKTTARSLEDSSDVDPSSNQDLEGKTRFEQLVVRKRAERQAREEAEQKKAEEARAARAASNRKLKAMMEAESDSDGNATGRLLTQQSRPTRKAGKKAREELQRETQRIARAQQLAHEIRTKKTYTTKDLFKAFNYRQSNEQSGEELPRKNENTITSSSPVRCGADAQKHNDTPPTSPLGFDDDFLKDRIDIDKHDSNPKDTTTSNAVQNDNSEDELQSLEQMLSQPARKLDKGKGRAVNSELIANTSECKPTKQVQPSGLTHSLGNSILSRPRSKKVDPTPKQLKPQTIDLESDDDLEIVKSRLPVFDHLPARKAKESHSLIALRALAHLTSPGKARKKGRLSLTPSELQANLNRRAREQAKAEREEKINELRAKGIFIQTEEEREKDQLETDDLLENARNEALALAKKEKQARKKNGDDNGEVDLEASDDEDEEWQASANEEEGAEADIELSGSEDEIEDEDEDSADVDNDAVALFDNEAEEDNESETDQHLGADGDKEVSDDEDTIPQVPRRGNRAKRVIDDDEDEEYSVNPAVFPLVDKSQDDEMAAFGFIPSSAPIGLTQAFAGTMVDLETQVESQESFNDVDTEQDSLAFLREIPTSTIPNFDSIMQDQSQDFLVHDSQTETSQHPPTESQHISLGLTQLQMQSQPNFSTQFSEFPDPTQDGGFENSRSPALLRAPQSTIDTILLPEAQSPIVKRKGRLQRRKQAPAEFSDADEELELDPTVADDDNSDFELSVNAFSKMKKAAEKAKKIDAFNKKKSGAKEMVDEQAFESEDEYAGLGGASDDESTGEVDEEVQKMIDESDVKVNERELAAYYAQKELADEEKGVEKLYKDITNGVLRRKRAGDFDISDDEEDQAQERLRRKQREFAKMRKALLADENLEKIATNPKKQAFLRAIEDRDSEDEDFDFLEEPAEESISSVPDSQEAQPESNNTTKASNAPKSPPTTIPTANPLKRKAITTNDENRPPGPLRRTGNPIKRPATLAEIRESVSFLIEDPAAMVPESQYSDASDDEVPSLLERRTSKPPVVDRLTLSRQNSLSSASSESTEAMAFHNTSHAAAGFKIPSLLRRATSNLSAANANGNANGVSVREGSMISAQEAGVRRGGSKRSNIHFQAREAERMKGVEA</sequence>
<dbReference type="Proteomes" id="UP000799429">
    <property type="component" value="Unassembled WGS sequence"/>
</dbReference>
<organism evidence="6 7">
    <name type="scientific">Patellaria atrata CBS 101060</name>
    <dbReference type="NCBI Taxonomy" id="1346257"/>
    <lineage>
        <taxon>Eukaryota</taxon>
        <taxon>Fungi</taxon>
        <taxon>Dikarya</taxon>
        <taxon>Ascomycota</taxon>
        <taxon>Pezizomycotina</taxon>
        <taxon>Dothideomycetes</taxon>
        <taxon>Dothideomycetes incertae sedis</taxon>
        <taxon>Patellariales</taxon>
        <taxon>Patellariaceae</taxon>
        <taxon>Patellaria</taxon>
    </lineage>
</organism>